<dbReference type="GO" id="GO:0005085">
    <property type="term" value="F:guanyl-nucleotide exchange factor activity"/>
    <property type="evidence" value="ECO:0007669"/>
    <property type="project" value="UniProtKB-KW"/>
</dbReference>
<evidence type="ECO:0000313" key="8">
    <source>
        <dbReference type="EMBL" id="OAJ37497.1"/>
    </source>
</evidence>
<dbReference type="CDD" id="cd00160">
    <property type="entry name" value="RhoGEF"/>
    <property type="match status" value="1"/>
</dbReference>
<dbReference type="PROSITE" id="PS51021">
    <property type="entry name" value="BAR"/>
    <property type="match status" value="1"/>
</dbReference>
<dbReference type="GO" id="GO:0032955">
    <property type="term" value="P:regulation of division septum assembly"/>
    <property type="evidence" value="ECO:0007669"/>
    <property type="project" value="TreeGrafter"/>
</dbReference>
<dbReference type="InterPro" id="IPR001452">
    <property type="entry name" value="SH3_domain"/>
</dbReference>
<evidence type="ECO:0000256" key="2">
    <source>
        <dbReference type="ARBA" id="ARBA00022658"/>
    </source>
</evidence>
<feature type="compositionally biased region" description="Polar residues" evidence="4">
    <location>
        <begin position="7"/>
        <end position="26"/>
    </location>
</feature>
<feature type="region of interest" description="Disordered" evidence="4">
    <location>
        <begin position="327"/>
        <end position="347"/>
    </location>
</feature>
<dbReference type="PANTHER" id="PTHR22834:SF20">
    <property type="entry name" value="SH3 DOMAIN-CONTAINING PROTEIN"/>
    <property type="match status" value="1"/>
</dbReference>
<dbReference type="Proteomes" id="UP000077115">
    <property type="component" value="Unassembled WGS sequence"/>
</dbReference>
<dbReference type="Gene3D" id="1.20.1270.60">
    <property type="entry name" value="Arfaptin homology (AH) domain/BAR domain"/>
    <property type="match status" value="1"/>
</dbReference>
<evidence type="ECO:0000256" key="3">
    <source>
        <dbReference type="PROSITE-ProRule" id="PRU00192"/>
    </source>
</evidence>
<feature type="compositionally biased region" description="Polar residues" evidence="4">
    <location>
        <begin position="276"/>
        <end position="305"/>
    </location>
</feature>
<feature type="region of interest" description="Disordered" evidence="4">
    <location>
        <begin position="204"/>
        <end position="315"/>
    </location>
</feature>
<dbReference type="InterPro" id="IPR004148">
    <property type="entry name" value="BAR_dom"/>
</dbReference>
<protein>
    <recommendedName>
        <fullName evidence="10">Scaffold protein Tuba</fullName>
    </recommendedName>
</protein>
<feature type="compositionally biased region" description="Polar residues" evidence="4">
    <location>
        <begin position="121"/>
        <end position="145"/>
    </location>
</feature>
<dbReference type="EMBL" id="DS022300">
    <property type="protein sequence ID" value="OAJ37497.1"/>
    <property type="molecule type" value="Genomic_DNA"/>
</dbReference>
<dbReference type="InterPro" id="IPR000219">
    <property type="entry name" value="DH_dom"/>
</dbReference>
<evidence type="ECO:0008006" key="10">
    <source>
        <dbReference type="Google" id="ProtNLM"/>
    </source>
</evidence>
<dbReference type="STRING" id="403673.A0A177WBL5"/>
<organism evidence="8 9">
    <name type="scientific">Batrachochytrium dendrobatidis (strain JEL423)</name>
    <dbReference type="NCBI Taxonomy" id="403673"/>
    <lineage>
        <taxon>Eukaryota</taxon>
        <taxon>Fungi</taxon>
        <taxon>Fungi incertae sedis</taxon>
        <taxon>Chytridiomycota</taxon>
        <taxon>Chytridiomycota incertae sedis</taxon>
        <taxon>Chytridiomycetes</taxon>
        <taxon>Rhizophydiales</taxon>
        <taxon>Rhizophydiales incertae sedis</taxon>
        <taxon>Batrachochytrium</taxon>
    </lineage>
</organism>
<evidence type="ECO:0000256" key="4">
    <source>
        <dbReference type="SAM" id="MobiDB-lite"/>
    </source>
</evidence>
<accession>A0A177WBL5</accession>
<evidence type="ECO:0000313" key="9">
    <source>
        <dbReference type="Proteomes" id="UP000077115"/>
    </source>
</evidence>
<feature type="compositionally biased region" description="Polar residues" evidence="4">
    <location>
        <begin position="155"/>
        <end position="170"/>
    </location>
</feature>
<dbReference type="SUPFAM" id="SSF103657">
    <property type="entry name" value="BAR/IMD domain-like"/>
    <property type="match status" value="1"/>
</dbReference>
<feature type="region of interest" description="Disordered" evidence="4">
    <location>
        <begin position="1"/>
        <end position="26"/>
    </location>
</feature>
<dbReference type="SMART" id="SM00325">
    <property type="entry name" value="RhoGEF"/>
    <property type="match status" value="1"/>
</dbReference>
<feature type="compositionally biased region" description="Pro residues" evidence="4">
    <location>
        <begin position="256"/>
        <end position="265"/>
    </location>
</feature>
<sequence>MADLNRPTESSLSSLNHMDENGQQQTLRHSVAALSRRFEQINLVKTEDHPSTVASLFAGHSESVTITHPSGLLSSRPFHNSSSANAFNSIELENTQTNCHLASSQPSSLSQTPSSLETSSATAFPSQLSAPYPTNTHSRSVSTPRLRTAGAVRVGSTQPIFPSNQASNSPRTRHPSHNETDSVQKKRLSVSRISRMFEQQANINDGISIRSPKSVGANSTARRNLTAPSTRNGSFVMPPFSTSISQSDLRPSRSLKPPPPKPPKPCALAAPAVASFNSSPQSTILPASPGQNPFSDSSGRLSDSTPPKPYIHNNSVSDLQTFIPSQQSQANVPTNFEPNYDDESSDRPISMASLDIQNRLAVLSSMGASFTSPSHHRPTHGFVSQHSASHSQLPTDAKLSFHHSNPVRPVTPLRPKSLQQRESVATRLYYDDAGEDSNVAIQEESVAGNGMCYLDPNVGKLLEINRDASYHSFTTQSSSGEDNQLLETEAKRAYKWTKIVEEIVETERTYLSDMHVLHSVYVLPSLQSGVLPATDHKLLFGHLENVIATSTVFLKELEAAANAHPQTMGEAFMRMIHSIEVTYCNYCKHNEAAVLKLSDYASPTCPESIKLFLETCRGQLQGKTGAWDLASLIVKPVQRVLKYPLLIKSLIKEMEPNHPDGENLLKSFDSMSLVAEKINEVKKRKDIVEKYVDGKGKINVMHGITKMIGRGTQQLKKKTGLTDETTSDAVYDALVEKFTKQHEAIVQLRIEISAWLKSMKEYVEYEEGMAVCLDDLYYIDSIPANSIAGPDEIDYLGLIKRYRSTCGRLITGPYRDAESQIKLVMIPAVEQLLNHFKAPLLVMRKRDAKLLDYDRANSMRAKGDVVDKLLAESAGTYSSINAQLTEELPLFMNFVTDYIHEILIQVIIVQRDMYQNIRQIVVPLADALQISVHETTEDILKKFREHMRVGGPIEVATKNILLLHQWRSQIWGYDDNAHEAAMRLFDSPERKTGSLSNFSGSSGLARDDATSFNNMPLVDLTGSAPAPRQLRMDVDTDAILRHNMLVTHSTLAPTIAPISTHPTNSIQGERDINCNSESAQDPYATDPFEAVAIYPFASEFDDEVSLVPGMVVSVYRTGGRDETGDDWWYGEVVSNKHSGNTFGWFPRSFVEY</sequence>
<feature type="compositionally biased region" description="Low complexity" evidence="4">
    <location>
        <begin position="103"/>
        <end position="120"/>
    </location>
</feature>
<dbReference type="CDD" id="cd00174">
    <property type="entry name" value="SH3"/>
    <property type="match status" value="1"/>
</dbReference>
<keyword evidence="2" id="KW-0344">Guanine-nucleotide releasing factor</keyword>
<dbReference type="GO" id="GO:0031991">
    <property type="term" value="P:regulation of actomyosin contractile ring contraction"/>
    <property type="evidence" value="ECO:0007669"/>
    <property type="project" value="TreeGrafter"/>
</dbReference>
<reference evidence="8 9" key="2">
    <citation type="submission" date="2016-05" db="EMBL/GenBank/DDBJ databases">
        <title>Lineage-specific infection strategies underlie the spectrum of fungal disease in amphibians.</title>
        <authorList>
            <person name="Cuomo C.A."/>
            <person name="Farrer R.A."/>
            <person name="James T."/>
            <person name="Longcore J."/>
            <person name="Birren B."/>
        </authorList>
    </citation>
    <scope>NUCLEOTIDE SEQUENCE [LARGE SCALE GENOMIC DNA]</scope>
    <source>
        <strain evidence="8 9">JEL423</strain>
    </source>
</reference>
<dbReference type="InterPro" id="IPR036028">
    <property type="entry name" value="SH3-like_dom_sf"/>
</dbReference>
<feature type="compositionally biased region" description="Polar residues" evidence="4">
    <location>
        <begin position="327"/>
        <end position="337"/>
    </location>
</feature>
<gene>
    <name evidence="8" type="ORF">BDEG_21512</name>
</gene>
<feature type="region of interest" description="Disordered" evidence="4">
    <location>
        <begin position="100"/>
        <end position="187"/>
    </location>
</feature>
<dbReference type="InterPro" id="IPR027267">
    <property type="entry name" value="AH/BAR_dom_sf"/>
</dbReference>
<feature type="domain" description="DH" evidence="6">
    <location>
        <begin position="495"/>
        <end position="681"/>
    </location>
</feature>
<evidence type="ECO:0000259" key="6">
    <source>
        <dbReference type="PROSITE" id="PS50010"/>
    </source>
</evidence>
<dbReference type="PROSITE" id="PS50010">
    <property type="entry name" value="DH_2"/>
    <property type="match status" value="1"/>
</dbReference>
<dbReference type="PANTHER" id="PTHR22834">
    <property type="entry name" value="NUCLEAR FUSION PROTEIN FUS2"/>
    <property type="match status" value="1"/>
</dbReference>
<dbReference type="SUPFAM" id="SSF48065">
    <property type="entry name" value="DBL homology domain (DH-domain)"/>
    <property type="match status" value="1"/>
</dbReference>
<keyword evidence="1 3" id="KW-0728">SH3 domain</keyword>
<dbReference type="GO" id="GO:0005737">
    <property type="term" value="C:cytoplasm"/>
    <property type="evidence" value="ECO:0007669"/>
    <property type="project" value="InterPro"/>
</dbReference>
<dbReference type="AlphaFoldDB" id="A0A177WBL5"/>
<dbReference type="Gene3D" id="2.30.30.40">
    <property type="entry name" value="SH3 Domains"/>
    <property type="match status" value="1"/>
</dbReference>
<evidence type="ECO:0000259" key="7">
    <source>
        <dbReference type="PROSITE" id="PS51021"/>
    </source>
</evidence>
<feature type="region of interest" description="Disordered" evidence="4">
    <location>
        <begin position="368"/>
        <end position="421"/>
    </location>
</feature>
<dbReference type="PROSITE" id="PS50002">
    <property type="entry name" value="SH3"/>
    <property type="match status" value="1"/>
</dbReference>
<feature type="compositionally biased region" description="Polar residues" evidence="4">
    <location>
        <begin position="216"/>
        <end position="233"/>
    </location>
</feature>
<feature type="domain" description="SH3" evidence="5">
    <location>
        <begin position="1085"/>
        <end position="1152"/>
    </location>
</feature>
<dbReference type="OrthoDB" id="10256089at2759"/>
<name>A0A177WBL5_BATDL</name>
<dbReference type="SUPFAM" id="SSF50044">
    <property type="entry name" value="SH3-domain"/>
    <property type="match status" value="1"/>
</dbReference>
<dbReference type="InterPro" id="IPR051492">
    <property type="entry name" value="Dynamin-Rho_GEF"/>
</dbReference>
<feature type="compositionally biased region" description="Polar residues" evidence="4">
    <location>
        <begin position="382"/>
        <end position="394"/>
    </location>
</feature>
<dbReference type="SMART" id="SM00326">
    <property type="entry name" value="SH3"/>
    <property type="match status" value="1"/>
</dbReference>
<dbReference type="SMART" id="SM00721">
    <property type="entry name" value="BAR"/>
    <property type="match status" value="1"/>
</dbReference>
<feature type="compositionally biased region" description="Low complexity" evidence="4">
    <location>
        <begin position="266"/>
        <end position="275"/>
    </location>
</feature>
<evidence type="ECO:0000256" key="1">
    <source>
        <dbReference type="ARBA" id="ARBA00022443"/>
    </source>
</evidence>
<dbReference type="eggNOG" id="KOG3519">
    <property type="taxonomic scope" value="Eukaryota"/>
</dbReference>
<dbReference type="InterPro" id="IPR035899">
    <property type="entry name" value="DBL_dom_sf"/>
</dbReference>
<evidence type="ECO:0000259" key="5">
    <source>
        <dbReference type="PROSITE" id="PS50002"/>
    </source>
</evidence>
<dbReference type="VEuPathDB" id="FungiDB:BDEG_21512"/>
<dbReference type="Pfam" id="PF03114">
    <property type="entry name" value="BAR"/>
    <property type="match status" value="1"/>
</dbReference>
<reference evidence="8 9" key="1">
    <citation type="submission" date="2006-10" db="EMBL/GenBank/DDBJ databases">
        <title>The Genome Sequence of Batrachochytrium dendrobatidis JEL423.</title>
        <authorList>
            <consortium name="The Broad Institute Genome Sequencing Platform"/>
            <person name="Birren B."/>
            <person name="Lander E."/>
            <person name="Galagan J."/>
            <person name="Cuomo C."/>
            <person name="Devon K."/>
            <person name="Jaffe D."/>
            <person name="Butler J."/>
            <person name="Alvarez P."/>
            <person name="Gnerre S."/>
            <person name="Grabherr M."/>
            <person name="Kleber M."/>
            <person name="Mauceli E."/>
            <person name="Brockman W."/>
            <person name="Young S."/>
            <person name="LaButti K."/>
            <person name="Sykes S."/>
            <person name="DeCaprio D."/>
            <person name="Crawford M."/>
            <person name="Koehrsen M."/>
            <person name="Engels R."/>
            <person name="Montgomery P."/>
            <person name="Pearson M."/>
            <person name="Howarth C."/>
            <person name="Larson L."/>
            <person name="White J."/>
            <person name="O'Leary S."/>
            <person name="Kodira C."/>
            <person name="Zeng Q."/>
            <person name="Yandava C."/>
            <person name="Alvarado L."/>
            <person name="Longcore J."/>
            <person name="James T."/>
        </authorList>
    </citation>
    <scope>NUCLEOTIDE SEQUENCE [LARGE SCALE GENOMIC DNA]</scope>
    <source>
        <strain evidence="8 9">JEL423</strain>
    </source>
</reference>
<dbReference type="Pfam" id="PF00621">
    <property type="entry name" value="RhoGEF"/>
    <property type="match status" value="1"/>
</dbReference>
<proteinExistence type="predicted"/>
<dbReference type="Gene3D" id="1.20.900.10">
    <property type="entry name" value="Dbl homology (DH) domain"/>
    <property type="match status" value="1"/>
</dbReference>
<feature type="domain" description="BAR" evidence="7">
    <location>
        <begin position="716"/>
        <end position="941"/>
    </location>
</feature>